<accession>A0A7X6QZL8</accession>
<dbReference type="GO" id="GO:0005737">
    <property type="term" value="C:cytoplasm"/>
    <property type="evidence" value="ECO:0007669"/>
    <property type="project" value="UniProtKB-SubCell"/>
</dbReference>
<dbReference type="Proteomes" id="UP000581206">
    <property type="component" value="Unassembled WGS sequence"/>
</dbReference>
<protein>
    <recommendedName>
        <fullName evidence="4 16">Dihydrolipoyl dehydrogenase</fullName>
        <ecNumber evidence="3 16">1.8.1.4</ecNumber>
    </recommendedName>
</protein>
<feature type="compositionally biased region" description="Basic and acidic residues" evidence="17">
    <location>
        <begin position="8"/>
        <end position="20"/>
    </location>
</feature>
<evidence type="ECO:0000256" key="9">
    <source>
        <dbReference type="ARBA" id="ARBA00023027"/>
    </source>
</evidence>
<dbReference type="InterPro" id="IPR016156">
    <property type="entry name" value="FAD/NAD-linked_Rdtase_dimer_sf"/>
</dbReference>
<feature type="binding site" evidence="14">
    <location>
        <position position="283"/>
    </location>
    <ligand>
        <name>NAD(+)</name>
        <dbReference type="ChEBI" id="CHEBI:57540"/>
    </ligand>
</feature>
<dbReference type="GO" id="GO:0004148">
    <property type="term" value="F:dihydrolipoyl dehydrogenase (NADH) activity"/>
    <property type="evidence" value="ECO:0007669"/>
    <property type="project" value="UniProtKB-EC"/>
</dbReference>
<dbReference type="PANTHER" id="PTHR22912">
    <property type="entry name" value="DISULFIDE OXIDOREDUCTASE"/>
    <property type="match status" value="1"/>
</dbReference>
<keyword evidence="10" id="KW-1015">Disulfide bond</keyword>
<feature type="binding site" evidence="14">
    <location>
        <position position="136"/>
    </location>
    <ligand>
        <name>FAD</name>
        <dbReference type="ChEBI" id="CHEBI:57692"/>
    </ligand>
</feature>
<comment type="catalytic activity">
    <reaction evidence="12 16">
        <text>N(6)-[(R)-dihydrolipoyl]-L-lysyl-[protein] + NAD(+) = N(6)-[(R)-lipoyl]-L-lysyl-[protein] + NADH + H(+)</text>
        <dbReference type="Rhea" id="RHEA:15045"/>
        <dbReference type="Rhea" id="RHEA-COMP:10474"/>
        <dbReference type="Rhea" id="RHEA-COMP:10475"/>
        <dbReference type="ChEBI" id="CHEBI:15378"/>
        <dbReference type="ChEBI" id="CHEBI:57540"/>
        <dbReference type="ChEBI" id="CHEBI:57945"/>
        <dbReference type="ChEBI" id="CHEBI:83099"/>
        <dbReference type="ChEBI" id="CHEBI:83100"/>
        <dbReference type="EC" id="1.8.1.4"/>
    </reaction>
</comment>
<feature type="region of interest" description="Disordered" evidence="17">
    <location>
        <begin position="1"/>
        <end position="20"/>
    </location>
</feature>
<dbReference type="SUPFAM" id="SSF51905">
    <property type="entry name" value="FAD/NAD(P)-binding domain"/>
    <property type="match status" value="1"/>
</dbReference>
<feature type="domain" description="Pyridine nucleotide-disulphide oxidoreductase dimerisation" evidence="18">
    <location>
        <begin position="358"/>
        <end position="466"/>
    </location>
</feature>
<evidence type="ECO:0000256" key="6">
    <source>
        <dbReference type="ARBA" id="ARBA00022630"/>
    </source>
</evidence>
<dbReference type="AlphaFoldDB" id="A0A7X6QZL8"/>
<keyword evidence="14" id="KW-0547">Nucleotide-binding</keyword>
<dbReference type="Pfam" id="PF02852">
    <property type="entry name" value="Pyr_redox_dim"/>
    <property type="match status" value="1"/>
</dbReference>
<keyword evidence="6 16" id="KW-0285">Flavoprotein</keyword>
<evidence type="ECO:0000313" key="21">
    <source>
        <dbReference type="Proteomes" id="UP000581206"/>
    </source>
</evidence>
<dbReference type="Pfam" id="PF07992">
    <property type="entry name" value="Pyr_redox_2"/>
    <property type="match status" value="1"/>
</dbReference>
<evidence type="ECO:0000256" key="5">
    <source>
        <dbReference type="ARBA" id="ARBA00022490"/>
    </source>
</evidence>
<evidence type="ECO:0000256" key="4">
    <source>
        <dbReference type="ARBA" id="ARBA00016961"/>
    </source>
</evidence>
<dbReference type="GO" id="GO:0006103">
    <property type="term" value="P:2-oxoglutarate metabolic process"/>
    <property type="evidence" value="ECO:0007669"/>
    <property type="project" value="TreeGrafter"/>
</dbReference>
<evidence type="ECO:0000256" key="15">
    <source>
        <dbReference type="PIRSR" id="PIRSR000350-4"/>
    </source>
</evidence>
<dbReference type="EC" id="1.8.1.4" evidence="3 16"/>
<feature type="domain" description="FAD/NAD(P)-binding" evidence="19">
    <location>
        <begin position="27"/>
        <end position="338"/>
    </location>
</feature>
<feature type="binding site" evidence="14">
    <location>
        <position position="73"/>
    </location>
    <ligand>
        <name>FAD</name>
        <dbReference type="ChEBI" id="CHEBI:57692"/>
    </ligand>
</feature>
<dbReference type="PIRSF" id="PIRSF000350">
    <property type="entry name" value="Mercury_reductase_MerA"/>
    <property type="match status" value="1"/>
</dbReference>
<dbReference type="InterPro" id="IPR050151">
    <property type="entry name" value="Class-I_Pyr_Nuc-Dis_Oxidored"/>
</dbReference>
<evidence type="ECO:0000313" key="20">
    <source>
        <dbReference type="EMBL" id="NKY23242.1"/>
    </source>
</evidence>
<comment type="caution">
    <text evidence="20">The sequence shown here is derived from an EMBL/GenBank/DDBJ whole genome shotgun (WGS) entry which is preliminary data.</text>
</comment>
<keyword evidence="5" id="KW-0963">Cytoplasm</keyword>
<dbReference type="Gene3D" id="3.50.50.60">
    <property type="entry name" value="FAD/NAD(P)-binding domain"/>
    <property type="match status" value="2"/>
</dbReference>
<evidence type="ECO:0000256" key="10">
    <source>
        <dbReference type="ARBA" id="ARBA00023157"/>
    </source>
</evidence>
<evidence type="ECO:0000256" key="2">
    <source>
        <dbReference type="ARBA" id="ARBA00007532"/>
    </source>
</evidence>
<organism evidence="20 21">
    <name type="scientific">Cellulomonas denverensis</name>
    <dbReference type="NCBI Taxonomy" id="264297"/>
    <lineage>
        <taxon>Bacteria</taxon>
        <taxon>Bacillati</taxon>
        <taxon>Actinomycetota</taxon>
        <taxon>Actinomycetes</taxon>
        <taxon>Micrococcales</taxon>
        <taxon>Cellulomonadaceae</taxon>
        <taxon>Cellulomonas</taxon>
    </lineage>
</organism>
<comment type="cofactor">
    <cofactor evidence="14 16">
        <name>FAD</name>
        <dbReference type="ChEBI" id="CHEBI:57692"/>
    </cofactor>
    <text evidence="14 16">Binds 1 FAD per subunit.</text>
</comment>
<feature type="disulfide bond" description="Redox-active" evidence="15">
    <location>
        <begin position="64"/>
        <end position="69"/>
    </location>
</feature>
<feature type="binding site" evidence="14">
    <location>
        <position position="323"/>
    </location>
    <ligand>
        <name>FAD</name>
        <dbReference type="ChEBI" id="CHEBI:57692"/>
    </ligand>
</feature>
<keyword evidence="21" id="KW-1185">Reference proteome</keyword>
<feature type="binding site" evidence="14">
    <location>
        <begin position="196"/>
        <end position="203"/>
    </location>
    <ligand>
        <name>NAD(+)</name>
        <dbReference type="ChEBI" id="CHEBI:57540"/>
    </ligand>
</feature>
<dbReference type="PRINTS" id="PR00411">
    <property type="entry name" value="PNDRDTASEI"/>
</dbReference>
<dbReference type="Gene3D" id="3.30.390.30">
    <property type="match status" value="1"/>
</dbReference>
<evidence type="ECO:0000256" key="16">
    <source>
        <dbReference type="RuleBase" id="RU003692"/>
    </source>
</evidence>
<comment type="subcellular location">
    <subcellularLocation>
        <location evidence="1">Cytoplasm</location>
    </subcellularLocation>
</comment>
<keyword evidence="9 14" id="KW-0520">NAD</keyword>
<evidence type="ECO:0000259" key="19">
    <source>
        <dbReference type="Pfam" id="PF07992"/>
    </source>
</evidence>
<evidence type="ECO:0000256" key="3">
    <source>
        <dbReference type="ARBA" id="ARBA00012608"/>
    </source>
</evidence>
<keyword evidence="7 14" id="KW-0274">FAD</keyword>
<feature type="active site" description="Proton acceptor" evidence="13">
    <location>
        <position position="456"/>
    </location>
</feature>
<evidence type="ECO:0000256" key="8">
    <source>
        <dbReference type="ARBA" id="ARBA00023002"/>
    </source>
</evidence>
<dbReference type="PRINTS" id="PR00368">
    <property type="entry name" value="FADPNR"/>
</dbReference>
<evidence type="ECO:0000256" key="11">
    <source>
        <dbReference type="ARBA" id="ARBA00023284"/>
    </source>
</evidence>
<feature type="binding site" evidence="14">
    <location>
        <position position="219"/>
    </location>
    <ligand>
        <name>NAD(+)</name>
        <dbReference type="ChEBI" id="CHEBI:57540"/>
    </ligand>
</feature>
<keyword evidence="11 16" id="KW-0676">Redox-active center</keyword>
<dbReference type="InterPro" id="IPR036188">
    <property type="entry name" value="FAD/NAD-bd_sf"/>
</dbReference>
<dbReference type="PROSITE" id="PS00076">
    <property type="entry name" value="PYRIDINE_REDOX_1"/>
    <property type="match status" value="1"/>
</dbReference>
<evidence type="ECO:0000256" key="1">
    <source>
        <dbReference type="ARBA" id="ARBA00004496"/>
    </source>
</evidence>
<evidence type="ECO:0000256" key="17">
    <source>
        <dbReference type="SAM" id="MobiDB-lite"/>
    </source>
</evidence>
<reference evidence="20 21" key="1">
    <citation type="submission" date="2020-04" db="EMBL/GenBank/DDBJ databases">
        <title>MicrobeNet Type strains.</title>
        <authorList>
            <person name="Nicholson A.C."/>
        </authorList>
    </citation>
    <scope>NUCLEOTIDE SEQUENCE [LARGE SCALE GENOMIC DNA]</scope>
    <source>
        <strain evidence="20 21">ATCC BAA-788</strain>
    </source>
</reference>
<gene>
    <name evidence="20" type="primary">lpdA</name>
    <name evidence="20" type="ORF">HGA03_11275</name>
</gene>
<comment type="miscellaneous">
    <text evidence="16">The active site is a redox-active disulfide bond.</text>
</comment>
<name>A0A7X6QZL8_9CELL</name>
<dbReference type="PANTHER" id="PTHR22912:SF217">
    <property type="entry name" value="DIHYDROLIPOYL DEHYDROGENASE"/>
    <property type="match status" value="1"/>
</dbReference>
<dbReference type="FunFam" id="3.30.390.30:FF:000001">
    <property type="entry name" value="Dihydrolipoyl dehydrogenase"/>
    <property type="match status" value="1"/>
</dbReference>
<dbReference type="GO" id="GO:0050660">
    <property type="term" value="F:flavin adenine dinucleotide binding"/>
    <property type="evidence" value="ECO:0007669"/>
    <property type="project" value="InterPro"/>
</dbReference>
<evidence type="ECO:0000256" key="14">
    <source>
        <dbReference type="PIRSR" id="PIRSR000350-3"/>
    </source>
</evidence>
<dbReference type="InterPro" id="IPR001100">
    <property type="entry name" value="Pyr_nuc-diS_OxRdtase"/>
</dbReference>
<evidence type="ECO:0000256" key="12">
    <source>
        <dbReference type="ARBA" id="ARBA00049187"/>
    </source>
</evidence>
<comment type="similarity">
    <text evidence="2 16">Belongs to the class-I pyridine nucleotide-disulfide oxidoreductase family.</text>
</comment>
<evidence type="ECO:0000256" key="7">
    <source>
        <dbReference type="ARBA" id="ARBA00022827"/>
    </source>
</evidence>
<evidence type="ECO:0000256" key="13">
    <source>
        <dbReference type="PIRSR" id="PIRSR000350-2"/>
    </source>
</evidence>
<dbReference type="InterPro" id="IPR004099">
    <property type="entry name" value="Pyr_nucl-diS_OxRdtase_dimer"/>
</dbReference>
<evidence type="ECO:0000259" key="18">
    <source>
        <dbReference type="Pfam" id="PF02852"/>
    </source>
</evidence>
<proteinExistence type="inferred from homology"/>
<dbReference type="SUPFAM" id="SSF55424">
    <property type="entry name" value="FAD/NAD-linked reductases, dimerisation (C-terminal) domain"/>
    <property type="match status" value="1"/>
</dbReference>
<dbReference type="InterPro" id="IPR006258">
    <property type="entry name" value="Lipoamide_DH"/>
</dbReference>
<dbReference type="EMBL" id="JAAXOX010000005">
    <property type="protein sequence ID" value="NKY23242.1"/>
    <property type="molecule type" value="Genomic_DNA"/>
</dbReference>
<dbReference type="InterPro" id="IPR012999">
    <property type="entry name" value="Pyr_OxRdtase_I_AS"/>
</dbReference>
<dbReference type="InterPro" id="IPR023753">
    <property type="entry name" value="FAD/NAD-binding_dom"/>
</dbReference>
<feature type="binding site" evidence="14">
    <location>
        <begin position="160"/>
        <end position="162"/>
    </location>
    <ligand>
        <name>FAD</name>
        <dbReference type="ChEBI" id="CHEBI:57692"/>
    </ligand>
</feature>
<dbReference type="NCBIfam" id="TIGR01350">
    <property type="entry name" value="lipoamide_DH"/>
    <property type="match status" value="1"/>
</dbReference>
<keyword evidence="8 16" id="KW-0560">Oxidoreductase</keyword>
<sequence length="479" mass="50431">MPRWAATHHTDVTSRSHHVSDTTGSAFDIVVLGGGSGGYAAALRGAQLGLSVALIEADKVGGTCLHKGCIPTKALLHAAELADNAREGAHFGVHTELTGIDMNGVNEYKDSVIGRLYKGLQGLIKSRKITVIEGYGKLVGPDTVEVNGERVTGKHIVLGTGSYARTLPGLEIGGRVITSDQALTLDWVPKSAIILGGGVIGSEFASVWKSFGADVTIIEALPHLVPNEDEALSKAFERAFRKRGINFNLGVRFSGVTQNDDGVHVTLEDGKTFDADLLLVAVGRGPSTSGLGYEEQGLTLDRGFVITDERLHTGVGNIYAVGDIVPGLQLAHRGFAQGIFVAEEIAGLNPAPIVESGIPRVTYSDPEVASVGLTEAKAKEQYGAENVETLEYNLGGNGKSQILATTGFIKLVREKDGPVIGVHMIGARVGELIGEGQLIVNWEAYPEDVAALIHAHPTQNEALGEAHLALAGKPLHAHN</sequence>